<dbReference type="GO" id="GO:0003677">
    <property type="term" value="F:DNA binding"/>
    <property type="evidence" value="ECO:0007669"/>
    <property type="project" value="InterPro"/>
</dbReference>
<dbReference type="PANTHER" id="PTHR37460">
    <property type="entry name" value="ENDONUCLEASE III"/>
    <property type="match status" value="1"/>
</dbReference>
<protein>
    <submittedName>
        <fullName evidence="2">Sugar fermentation stimulation protein A</fullName>
    </submittedName>
</protein>
<evidence type="ECO:0000313" key="2">
    <source>
        <dbReference type="EMBL" id="QNO57822.1"/>
    </source>
</evidence>
<dbReference type="CDD" id="cd10441">
    <property type="entry name" value="GIY-YIG_COG1833"/>
    <property type="match status" value="1"/>
</dbReference>
<reference evidence="2" key="1">
    <citation type="submission" date="2020-06" db="EMBL/GenBank/DDBJ databases">
        <title>Unique genomic features of the anaerobic methanotrophic archaea.</title>
        <authorList>
            <person name="Chadwick G.L."/>
            <person name="Skennerton C.T."/>
            <person name="Laso-Perez R."/>
            <person name="Leu A.O."/>
            <person name="Speth D.R."/>
            <person name="Yu H."/>
            <person name="Morgan-Lang C."/>
            <person name="Hatzenpichler R."/>
            <person name="Goudeau D."/>
            <person name="Malmstrom R."/>
            <person name="Brazelton W.J."/>
            <person name="Woyke T."/>
            <person name="Hallam S.J."/>
            <person name="Tyson G.W."/>
            <person name="Wegener G."/>
            <person name="Boetius A."/>
            <person name="Orphan V."/>
        </authorList>
    </citation>
    <scope>NUCLEOTIDE SEQUENCE</scope>
</reference>
<dbReference type="CDD" id="cd22359">
    <property type="entry name" value="SfsA-like_bacterial"/>
    <property type="match status" value="1"/>
</dbReference>
<gene>
    <name evidence="2" type="primary">sfsA_1</name>
    <name evidence="2" type="ORF">BICGGCBA_00008</name>
</gene>
<dbReference type="SMART" id="SM00465">
    <property type="entry name" value="GIYc"/>
    <property type="match status" value="1"/>
</dbReference>
<dbReference type="InterPro" id="IPR000305">
    <property type="entry name" value="GIY-YIG_endonuc"/>
</dbReference>
<dbReference type="EMBL" id="MT631703">
    <property type="protein sequence ID" value="QNO57822.1"/>
    <property type="molecule type" value="Genomic_DNA"/>
</dbReference>
<sequence>MLAVQRKGTPILLHANITNQVARYLIEMKFIPSLEGAEVIKEEISHGGSRFDFLLRKNGRGIYLEVKSCTLFANRVAMFPDAVTERGKRHLLELAEMARNGIRSIMLFIVHYPHVQWFMPDFHTDYDFSLNMLKVRNDLMILPVAIEWKSDLSVSQNVEILEIPWDYLHHEVKDRGSYLLVLKLERQKLIEVGRLGKFMFQKGYYIYVGSAMSNLRARIKRHKQKRKNMHWHIDYLTQVTDGFLSILIRSSQRQACEVARSFSSIMKSGPYGFGSSDCKCLTHLFWSEKSPLQREAFHDVLQRFRMRHP</sequence>
<dbReference type="Pfam" id="PF01986">
    <property type="entry name" value="DUF123"/>
    <property type="match status" value="1"/>
</dbReference>
<accession>A0A7G9ZC38</accession>
<feature type="domain" description="GIY-YIG" evidence="1">
    <location>
        <begin position="192"/>
        <end position="288"/>
    </location>
</feature>
<dbReference type="InterPro" id="IPR005224">
    <property type="entry name" value="SfsA"/>
</dbReference>
<dbReference type="Pfam" id="PF03749">
    <property type="entry name" value="SfsA"/>
    <property type="match status" value="1"/>
</dbReference>
<organism evidence="2">
    <name type="scientific">Candidatus Methanophaga sp. ANME-1 ERB7</name>
    <dbReference type="NCBI Taxonomy" id="2759913"/>
    <lineage>
        <taxon>Archaea</taxon>
        <taxon>Methanobacteriati</taxon>
        <taxon>Methanobacteriota</taxon>
        <taxon>Stenosarchaea group</taxon>
        <taxon>Methanomicrobia</taxon>
        <taxon>Candidatus Methanophagales</taxon>
        <taxon>Candidatus Methanophagaceae</taxon>
        <taxon>Candidatus Methanophaga</taxon>
    </lineage>
</organism>
<evidence type="ECO:0000259" key="1">
    <source>
        <dbReference type="SMART" id="SM00465"/>
    </source>
</evidence>
<dbReference type="Gene3D" id="3.40.1350.60">
    <property type="match status" value="1"/>
</dbReference>
<dbReference type="AlphaFoldDB" id="A0A7G9ZC38"/>
<name>A0A7G9ZC38_9EURY</name>
<dbReference type="InterPro" id="IPR002837">
    <property type="entry name" value="DUF123"/>
</dbReference>
<proteinExistence type="predicted"/>
<dbReference type="InterPro" id="IPR040452">
    <property type="entry name" value="SfsA_C"/>
</dbReference>
<dbReference type="PANTHER" id="PTHR37460:SF1">
    <property type="entry name" value="ENDONUCLEASE III"/>
    <property type="match status" value="1"/>
</dbReference>